<accession>A0A5C5VDD6</accession>
<dbReference type="Gene3D" id="3.40.50.2000">
    <property type="entry name" value="Glycogen Phosphorylase B"/>
    <property type="match status" value="2"/>
</dbReference>
<dbReference type="Proteomes" id="UP000316714">
    <property type="component" value="Unassembled WGS sequence"/>
</dbReference>
<dbReference type="EMBL" id="SIHJ01000001">
    <property type="protein sequence ID" value="TWT35960.1"/>
    <property type="molecule type" value="Genomic_DNA"/>
</dbReference>
<protein>
    <submittedName>
        <fullName evidence="1">Putative glycosyl transferase</fullName>
    </submittedName>
</protein>
<keyword evidence="2" id="KW-1185">Reference proteome</keyword>
<proteinExistence type="predicted"/>
<dbReference type="AlphaFoldDB" id="A0A5C5VDD6"/>
<gene>
    <name evidence="1" type="ORF">KOR34_08570</name>
</gene>
<dbReference type="GO" id="GO:0016757">
    <property type="term" value="F:glycosyltransferase activity"/>
    <property type="evidence" value="ECO:0007669"/>
    <property type="project" value="UniProtKB-ARBA"/>
</dbReference>
<name>A0A5C5VDD6_9BACT</name>
<comment type="caution">
    <text evidence="1">The sequence shown here is derived from an EMBL/GenBank/DDBJ whole genome shotgun (WGS) entry which is preliminary data.</text>
</comment>
<keyword evidence="1" id="KW-0808">Transferase</keyword>
<dbReference type="CDD" id="cd03794">
    <property type="entry name" value="GT4_WbuB-like"/>
    <property type="match status" value="1"/>
</dbReference>
<dbReference type="SUPFAM" id="SSF53756">
    <property type="entry name" value="UDP-Glycosyltransferase/glycogen phosphorylase"/>
    <property type="match status" value="1"/>
</dbReference>
<sequence>MAAKRLVLLYHFFAPDDVVSSVQFSELGEALQQRGWEVEAWPCNRVHSGGRRSLPLTEEVNGVKVRRIWRPAWRQSSGIGRMLNAMWMVGRWGLRAATAKRHPNEVVVVGTDPVMGVFTAVPWKLFRHGSKVAHWCFDLYPEAAVADEKLSAGGPAERLFSWISRLGYRRCDYVADLGACMRRRLEPSIGAARSGTITPWALVEPEAPPEPDEEVRENLFGDARLALLYSGSFGRAHSYREFLSLARELRGEGVGFCFAGRGHRTDELKSAVESDDTNVTFAGFAPEAELEKRLTSCDLHLVSLTPEWTGTVVPSKFFGALAAGRGVLFAGAEDSAIAQWIREHRVGWVVTSENAPQVADELRQLTAAPDRLFELRRHCHAVYHKQFSRGRMIDKWDHELTQILTRR</sequence>
<evidence type="ECO:0000313" key="2">
    <source>
        <dbReference type="Proteomes" id="UP000316714"/>
    </source>
</evidence>
<reference evidence="1 2" key="1">
    <citation type="submission" date="2019-02" db="EMBL/GenBank/DDBJ databases">
        <title>Deep-cultivation of Planctomycetes and their phenomic and genomic characterization uncovers novel biology.</title>
        <authorList>
            <person name="Wiegand S."/>
            <person name="Jogler M."/>
            <person name="Boedeker C."/>
            <person name="Pinto D."/>
            <person name="Vollmers J."/>
            <person name="Rivas-Marin E."/>
            <person name="Kohn T."/>
            <person name="Peeters S.H."/>
            <person name="Heuer A."/>
            <person name="Rast P."/>
            <person name="Oberbeckmann S."/>
            <person name="Bunk B."/>
            <person name="Jeske O."/>
            <person name="Meyerdierks A."/>
            <person name="Storesund J.E."/>
            <person name="Kallscheuer N."/>
            <person name="Luecker S."/>
            <person name="Lage O.M."/>
            <person name="Pohl T."/>
            <person name="Merkel B.J."/>
            <person name="Hornburger P."/>
            <person name="Mueller R.-W."/>
            <person name="Bruemmer F."/>
            <person name="Labrenz M."/>
            <person name="Spormann A.M."/>
            <person name="Op Den Camp H."/>
            <person name="Overmann J."/>
            <person name="Amann R."/>
            <person name="Jetten M.S.M."/>
            <person name="Mascher T."/>
            <person name="Medema M.H."/>
            <person name="Devos D.P."/>
            <person name="Kaster A.-K."/>
            <person name="Ovreas L."/>
            <person name="Rohde M."/>
            <person name="Galperin M.Y."/>
            <person name="Jogler C."/>
        </authorList>
    </citation>
    <scope>NUCLEOTIDE SEQUENCE [LARGE SCALE GENOMIC DNA]</scope>
    <source>
        <strain evidence="1 2">KOR34</strain>
    </source>
</reference>
<organism evidence="1 2">
    <name type="scientific">Posidoniimonas corsicana</name>
    <dbReference type="NCBI Taxonomy" id="1938618"/>
    <lineage>
        <taxon>Bacteria</taxon>
        <taxon>Pseudomonadati</taxon>
        <taxon>Planctomycetota</taxon>
        <taxon>Planctomycetia</taxon>
        <taxon>Pirellulales</taxon>
        <taxon>Lacipirellulaceae</taxon>
        <taxon>Posidoniimonas</taxon>
    </lineage>
</organism>
<evidence type="ECO:0000313" key="1">
    <source>
        <dbReference type="EMBL" id="TWT35960.1"/>
    </source>
</evidence>
<dbReference type="Pfam" id="PF13692">
    <property type="entry name" value="Glyco_trans_1_4"/>
    <property type="match status" value="1"/>
</dbReference>